<sequence length="167" mass="18771">MVYLERLHERAMDRSSDPDVMARAFAEHYCKTFNENRAALGALYQEGSMLTFEGDKIQGAQAIVAKLASLPFQFHHIYTVDCQHYVPPQGGLLVSVSGVIQLAGENLRQECIQMFNLMPTLQGSFHVLNHIFRLFPLNYPSIPSELCLKSLSKRLEDSFSSSGFAVK</sequence>
<evidence type="ECO:0000259" key="3">
    <source>
        <dbReference type="PROSITE" id="PS50177"/>
    </source>
</evidence>
<dbReference type="SUPFAM" id="SSF54427">
    <property type="entry name" value="NTF2-like"/>
    <property type="match status" value="1"/>
</dbReference>
<evidence type="ECO:0000256" key="2">
    <source>
        <dbReference type="ARBA" id="ARBA00022490"/>
    </source>
</evidence>
<dbReference type="InterPro" id="IPR045875">
    <property type="entry name" value="NTF2"/>
</dbReference>
<reference evidence="4 5" key="1">
    <citation type="journal article" date="2016" name="DNA Res.">
        <title>The draft genome of MD-2 pineapple using hybrid error correction of long reads.</title>
        <authorList>
            <person name="Redwan R.M."/>
            <person name="Saidin A."/>
            <person name="Kumar S.V."/>
        </authorList>
    </citation>
    <scope>NUCLEOTIDE SEQUENCE [LARGE SCALE GENOMIC DNA]</scope>
    <source>
        <strain evidence="5">cv. MD2</strain>
        <tissue evidence="4">Leaf</tissue>
    </source>
</reference>
<dbReference type="Gene3D" id="3.10.450.50">
    <property type="match status" value="1"/>
</dbReference>
<accession>A0A199UK38</accession>
<dbReference type="CDD" id="cd00780">
    <property type="entry name" value="NTF2"/>
    <property type="match status" value="1"/>
</dbReference>
<dbReference type="Pfam" id="PF02136">
    <property type="entry name" value="NTF2"/>
    <property type="match status" value="1"/>
</dbReference>
<dbReference type="RefSeq" id="XP_020111004.1">
    <property type="nucleotide sequence ID" value="XM_020255415.1"/>
</dbReference>
<keyword evidence="6" id="KW-1185">Reference proteome</keyword>
<dbReference type="Proteomes" id="UP000092600">
    <property type="component" value="Unassembled WGS sequence"/>
</dbReference>
<dbReference type="EMBL" id="LSRQ01007287">
    <property type="protein sequence ID" value="OAY65099.1"/>
    <property type="molecule type" value="Genomic_DNA"/>
</dbReference>
<dbReference type="GO" id="GO:0006606">
    <property type="term" value="P:protein import into nucleus"/>
    <property type="evidence" value="ECO:0007669"/>
    <property type="project" value="UniProtKB-ARBA"/>
</dbReference>
<dbReference type="InterPro" id="IPR018222">
    <property type="entry name" value="Nuclear_transport_factor_2_euk"/>
</dbReference>
<feature type="domain" description="NTF2" evidence="3">
    <location>
        <begin position="21"/>
        <end position="134"/>
    </location>
</feature>
<comment type="subcellular location">
    <subcellularLocation>
        <location evidence="1">Cytoplasm</location>
    </subcellularLocation>
</comment>
<keyword evidence="2" id="KW-0963">Cytoplasm</keyword>
<dbReference type="PANTHER" id="PTHR12612">
    <property type="entry name" value="NUCLEAR TRANSPORT FACTOR 2"/>
    <property type="match status" value="1"/>
</dbReference>
<dbReference type="FunFam" id="3.10.450.50:FF:000005">
    <property type="entry name" value="Nuclear transport factor 2"/>
    <property type="match status" value="1"/>
</dbReference>
<dbReference type="STRING" id="4615.A0A199UK38"/>
<evidence type="ECO:0000256" key="1">
    <source>
        <dbReference type="ARBA" id="ARBA00004496"/>
    </source>
</evidence>
<reference evidence="7" key="2">
    <citation type="submission" date="2025-04" db="UniProtKB">
        <authorList>
            <consortium name="RefSeq"/>
        </authorList>
    </citation>
    <scope>IDENTIFICATION</scope>
    <source>
        <tissue evidence="7">Leaf</tissue>
    </source>
</reference>
<name>A0A199UK38_ANACO</name>
<protein>
    <submittedName>
        <fullName evidence="4 7">Nuclear transport factor 2</fullName>
    </submittedName>
</protein>
<dbReference type="Proteomes" id="UP000515123">
    <property type="component" value="Linkage group 20"/>
</dbReference>
<dbReference type="InterPro" id="IPR032710">
    <property type="entry name" value="NTF2-like_dom_sf"/>
</dbReference>
<dbReference type="GO" id="GO:0005635">
    <property type="term" value="C:nuclear envelope"/>
    <property type="evidence" value="ECO:0007669"/>
    <property type="project" value="UniProtKB-ARBA"/>
</dbReference>
<dbReference type="GeneID" id="109725992"/>
<dbReference type="GO" id="GO:0005737">
    <property type="term" value="C:cytoplasm"/>
    <property type="evidence" value="ECO:0007669"/>
    <property type="project" value="UniProtKB-SubCell"/>
</dbReference>
<evidence type="ECO:0000313" key="6">
    <source>
        <dbReference type="Proteomes" id="UP000515123"/>
    </source>
</evidence>
<evidence type="ECO:0000313" key="7">
    <source>
        <dbReference type="RefSeq" id="XP_020111004.1"/>
    </source>
</evidence>
<dbReference type="PROSITE" id="PS50177">
    <property type="entry name" value="NTF2_DOMAIN"/>
    <property type="match status" value="1"/>
</dbReference>
<dbReference type="InterPro" id="IPR002075">
    <property type="entry name" value="NTF2_dom"/>
</dbReference>
<proteinExistence type="predicted"/>
<organism evidence="4 5">
    <name type="scientific">Ananas comosus</name>
    <name type="common">Pineapple</name>
    <name type="synonym">Ananas ananas</name>
    <dbReference type="NCBI Taxonomy" id="4615"/>
    <lineage>
        <taxon>Eukaryota</taxon>
        <taxon>Viridiplantae</taxon>
        <taxon>Streptophyta</taxon>
        <taxon>Embryophyta</taxon>
        <taxon>Tracheophyta</taxon>
        <taxon>Spermatophyta</taxon>
        <taxon>Magnoliopsida</taxon>
        <taxon>Liliopsida</taxon>
        <taxon>Poales</taxon>
        <taxon>Bromeliaceae</taxon>
        <taxon>Bromelioideae</taxon>
        <taxon>Ananas</taxon>
    </lineage>
</organism>
<evidence type="ECO:0000313" key="4">
    <source>
        <dbReference type="EMBL" id="OAY65099.1"/>
    </source>
</evidence>
<dbReference type="OrthoDB" id="6507044at2759"/>
<dbReference type="AlphaFoldDB" id="A0A199UK38"/>
<gene>
    <name evidence="7" type="primary">LOC109725992</name>
    <name evidence="4" type="ORF">ACMD2_13699</name>
</gene>
<evidence type="ECO:0000313" key="5">
    <source>
        <dbReference type="Proteomes" id="UP000092600"/>
    </source>
</evidence>